<keyword evidence="1" id="KW-0812">Transmembrane</keyword>
<evidence type="ECO:0000256" key="1">
    <source>
        <dbReference type="SAM" id="Phobius"/>
    </source>
</evidence>
<gene>
    <name evidence="2" type="ORF">GV827_16725</name>
</gene>
<evidence type="ECO:0000313" key="2">
    <source>
        <dbReference type="EMBL" id="NEK24037.1"/>
    </source>
</evidence>
<protein>
    <submittedName>
        <fullName evidence="2">Uncharacterized protein</fullName>
    </submittedName>
</protein>
<accession>A0A6P0CDS2</accession>
<dbReference type="EMBL" id="JAABNT010000011">
    <property type="protein sequence ID" value="NEK24037.1"/>
    <property type="molecule type" value="Genomic_DNA"/>
</dbReference>
<feature type="transmembrane region" description="Helical" evidence="1">
    <location>
        <begin position="108"/>
        <end position="128"/>
    </location>
</feature>
<keyword evidence="3" id="KW-1185">Reference proteome</keyword>
<dbReference type="RefSeq" id="WP_164354960.1">
    <property type="nucleotide sequence ID" value="NZ_JAABNT010000011.1"/>
</dbReference>
<evidence type="ECO:0000313" key="3">
    <source>
        <dbReference type="Proteomes" id="UP000468591"/>
    </source>
</evidence>
<name>A0A6P0CDS2_9RHOB</name>
<dbReference type="AlphaFoldDB" id="A0A6P0CDS2"/>
<comment type="caution">
    <text evidence="2">The sequence shown here is derived from an EMBL/GenBank/DDBJ whole genome shotgun (WGS) entry which is preliminary data.</text>
</comment>
<sequence length="131" mass="13863">MTHPNIRLSQPQIVVFLLYGVAGWFAAAMLLRFLGPTGIYEGGLRLLTYLLIIPGTVPVVWLAGKLAKAQPGQLFIGFSLSSAMATLCDGIALAWSPALYGATIELHAGAGAMILWGIGVGIFLGYVMDRA</sequence>
<keyword evidence="1" id="KW-0472">Membrane</keyword>
<feature type="transmembrane region" description="Helical" evidence="1">
    <location>
        <begin position="12"/>
        <end position="34"/>
    </location>
</feature>
<dbReference type="Proteomes" id="UP000468591">
    <property type="component" value="Unassembled WGS sequence"/>
</dbReference>
<proteinExistence type="predicted"/>
<reference evidence="2 3" key="1">
    <citation type="submission" date="2020-01" db="EMBL/GenBank/DDBJ databases">
        <title>Sulfitobacter sediminilitoris sp. nov., isolated from a tidal flat.</title>
        <authorList>
            <person name="Park S."/>
            <person name="Yoon J.-H."/>
        </authorList>
    </citation>
    <scope>NUCLEOTIDE SEQUENCE [LARGE SCALE GENOMIC DNA]</scope>
    <source>
        <strain evidence="2 3">JBTF-M27</strain>
    </source>
</reference>
<keyword evidence="1" id="KW-1133">Transmembrane helix</keyword>
<feature type="transmembrane region" description="Helical" evidence="1">
    <location>
        <begin position="75"/>
        <end position="96"/>
    </location>
</feature>
<feature type="transmembrane region" description="Helical" evidence="1">
    <location>
        <begin position="46"/>
        <end position="63"/>
    </location>
</feature>
<organism evidence="2 3">
    <name type="scientific">Sulfitobacter sediminilitoris</name>
    <dbReference type="NCBI Taxonomy" id="2698830"/>
    <lineage>
        <taxon>Bacteria</taxon>
        <taxon>Pseudomonadati</taxon>
        <taxon>Pseudomonadota</taxon>
        <taxon>Alphaproteobacteria</taxon>
        <taxon>Rhodobacterales</taxon>
        <taxon>Roseobacteraceae</taxon>
        <taxon>Sulfitobacter</taxon>
    </lineage>
</organism>